<comment type="subcellular location">
    <subcellularLocation>
        <location evidence="1">Golgi apparatus membrane</location>
        <topology evidence="1">Peripheral membrane protein</topology>
    </subcellularLocation>
</comment>
<protein>
    <recommendedName>
        <fullName evidence="3">Conserved oligomeric Golgi complex subunit 8</fullName>
    </recommendedName>
    <alternativeName>
        <fullName evidence="8">Component of oligomeric Golgi complex 8</fullName>
    </alternativeName>
</protein>
<name>A0A7S4MMK4_9EUKA</name>
<dbReference type="InterPro" id="IPR007255">
    <property type="entry name" value="COG8"/>
</dbReference>
<sequence>MGHATEAFSESIKTDSILSAAKAQNPLMIERRESFAPNRVLLDVPPLAVLTNAYLHGFNELRQCAIITIRPKLAEILMQELQKVVDRIIAQKSIARSARQQDFAYLAEVAARHFIPYIERCFNHIFQSTSSLLDTSQVLDPLSELFQEKHKQPR</sequence>
<evidence type="ECO:0000256" key="4">
    <source>
        <dbReference type="ARBA" id="ARBA00022448"/>
    </source>
</evidence>
<dbReference type="GO" id="GO:0015031">
    <property type="term" value="P:protein transport"/>
    <property type="evidence" value="ECO:0007669"/>
    <property type="project" value="UniProtKB-KW"/>
</dbReference>
<evidence type="ECO:0000256" key="8">
    <source>
        <dbReference type="ARBA" id="ARBA00031347"/>
    </source>
</evidence>
<keyword evidence="4" id="KW-0813">Transport</keyword>
<evidence type="ECO:0000313" key="9">
    <source>
        <dbReference type="EMBL" id="CAE2231325.1"/>
    </source>
</evidence>
<dbReference type="GO" id="GO:0006891">
    <property type="term" value="P:intra-Golgi vesicle-mediated transport"/>
    <property type="evidence" value="ECO:0007669"/>
    <property type="project" value="TreeGrafter"/>
</dbReference>
<comment type="similarity">
    <text evidence="2">Belongs to the COG8 family.</text>
</comment>
<dbReference type="PANTHER" id="PTHR21311:SF0">
    <property type="entry name" value="CONSERVED OLIGOMERIC GOLGI COMPLEX SUBUNIT 8"/>
    <property type="match status" value="1"/>
</dbReference>
<keyword evidence="7" id="KW-0472">Membrane</keyword>
<dbReference type="PANTHER" id="PTHR21311">
    <property type="entry name" value="CONSERVED OLIGOMERIC GOLGI COMPLEX COMPONENT 8"/>
    <property type="match status" value="1"/>
</dbReference>
<evidence type="ECO:0000256" key="6">
    <source>
        <dbReference type="ARBA" id="ARBA00023034"/>
    </source>
</evidence>
<dbReference type="AlphaFoldDB" id="A0A7S4MMK4"/>
<dbReference type="EMBL" id="HBKP01018800">
    <property type="protein sequence ID" value="CAE2231325.1"/>
    <property type="molecule type" value="Transcribed_RNA"/>
</dbReference>
<gene>
    <name evidence="9" type="ORF">VSP0166_LOCUS13327</name>
</gene>
<proteinExistence type="inferred from homology"/>
<keyword evidence="5" id="KW-0653">Protein transport</keyword>
<evidence type="ECO:0000256" key="2">
    <source>
        <dbReference type="ARBA" id="ARBA00006419"/>
    </source>
</evidence>
<dbReference type="GO" id="GO:0017119">
    <property type="term" value="C:Golgi transport complex"/>
    <property type="evidence" value="ECO:0007669"/>
    <property type="project" value="InterPro"/>
</dbReference>
<evidence type="ECO:0000256" key="3">
    <source>
        <dbReference type="ARBA" id="ARBA00020983"/>
    </source>
</evidence>
<evidence type="ECO:0000256" key="5">
    <source>
        <dbReference type="ARBA" id="ARBA00022927"/>
    </source>
</evidence>
<reference evidence="9" key="1">
    <citation type="submission" date="2021-01" db="EMBL/GenBank/DDBJ databases">
        <authorList>
            <person name="Corre E."/>
            <person name="Pelletier E."/>
            <person name="Niang G."/>
            <person name="Scheremetjew M."/>
            <person name="Finn R."/>
            <person name="Kale V."/>
            <person name="Holt S."/>
            <person name="Cochrane G."/>
            <person name="Meng A."/>
            <person name="Brown T."/>
            <person name="Cohen L."/>
        </authorList>
    </citation>
    <scope>NUCLEOTIDE SEQUENCE</scope>
    <source>
        <strain evidence="9">DIVA3 518/3/11/1/6</strain>
    </source>
</reference>
<organism evidence="9">
    <name type="scientific">Vannella robusta</name>
    <dbReference type="NCBI Taxonomy" id="1487602"/>
    <lineage>
        <taxon>Eukaryota</taxon>
        <taxon>Amoebozoa</taxon>
        <taxon>Discosea</taxon>
        <taxon>Flabellinia</taxon>
        <taxon>Vannellidae</taxon>
        <taxon>Vannella</taxon>
    </lineage>
</organism>
<accession>A0A7S4MMK4</accession>
<evidence type="ECO:0000256" key="1">
    <source>
        <dbReference type="ARBA" id="ARBA00004395"/>
    </source>
</evidence>
<evidence type="ECO:0000256" key="7">
    <source>
        <dbReference type="ARBA" id="ARBA00023136"/>
    </source>
</evidence>
<dbReference type="GO" id="GO:0000139">
    <property type="term" value="C:Golgi membrane"/>
    <property type="evidence" value="ECO:0007669"/>
    <property type="project" value="UniProtKB-SubCell"/>
</dbReference>
<keyword evidence="6" id="KW-0333">Golgi apparatus</keyword>